<evidence type="ECO:0000313" key="2">
    <source>
        <dbReference type="EMBL" id="QPL14097.1"/>
    </source>
</evidence>
<organism evidence="2 3">
    <name type="scientific">Streptomyces phage TurkishDelight</name>
    <dbReference type="NCBI Taxonomy" id="2793708"/>
    <lineage>
        <taxon>Viruses</taxon>
        <taxon>Duplodnaviria</taxon>
        <taxon>Heunggongvirae</taxon>
        <taxon>Uroviricota</taxon>
        <taxon>Caudoviricetes</taxon>
        <taxon>Dolmabahcevirus</taxon>
        <taxon>Dolmabahcevirus turkishdelight</taxon>
    </lineage>
</organism>
<accession>A0A7T0M1W4</accession>
<dbReference type="KEGG" id="vg:80020354"/>
<evidence type="ECO:0000259" key="1">
    <source>
        <dbReference type="Pfam" id="PF19575"/>
    </source>
</evidence>
<reference evidence="2 3" key="1">
    <citation type="submission" date="2020-11" db="EMBL/GenBank/DDBJ databases">
        <authorList>
            <person name="Asamoah-Frimpong E.A."/>
            <person name="Attaran A."/>
            <person name="Berhane B."/>
            <person name="Boone B.K."/>
            <person name="Cesta G."/>
            <person name="Chorbajian C."/>
            <person name="Cowan J.T."/>
            <person name="Datu D.V."/>
            <person name="Der L."/>
            <person name="Egbunine A.O."/>
            <person name="Giampietro H."/>
            <person name="Gunnison R.P."/>
            <person name="Joseph M.A."/>
            <person name="Kiewe T."/>
            <person name="Oboh E.C."/>
            <person name="O'Neill K."/>
            <person name="Oxlaj J.A."/>
            <person name="Patel A.K."/>
            <person name="Saqaf K."/>
            <person name="Vuong K."/>
            <person name="Walker C."/>
            <person name="Wikina T."/>
            <person name="Yan T."/>
            <person name="Avazpour P."/>
            <person name="Kim F.M."/>
            <person name="Mason K.J."/>
            <person name="Nguyen D.A."/>
            <person name="Pettit S.M."/>
            <person name="Zhou O.J."/>
            <person name="Brissett D.L."/>
            <person name="Gualtieri C."/>
            <person name="Hufford T.M."/>
            <person name="Ko J.M."/>
            <person name="Novak J.K."/>
            <person name="Smith Z.M."/>
            <person name="Erill I."/>
            <person name="Caruso S.M."/>
            <person name="Garlena R.A."/>
            <person name="Russell D.A."/>
            <person name="Pope W.H."/>
            <person name="Jacobs-Sera D."/>
            <person name="Hatfull G.F."/>
        </authorList>
    </citation>
    <scope>NUCLEOTIDE SEQUENCE [LARGE SCALE GENOMIC DNA]</scope>
</reference>
<dbReference type="Proteomes" id="UP000595090">
    <property type="component" value="Segment"/>
</dbReference>
<name>A0A7T0M1W4_9CAUD</name>
<evidence type="ECO:0000313" key="3">
    <source>
        <dbReference type="Proteomes" id="UP000595090"/>
    </source>
</evidence>
<dbReference type="RefSeq" id="YP_010755684.1">
    <property type="nucleotide sequence ID" value="NC_073473.1"/>
</dbReference>
<dbReference type="Pfam" id="PF19575">
    <property type="entry name" value="HTH_58"/>
    <property type="match status" value="1"/>
</dbReference>
<feature type="domain" description="Helix-turn-helix" evidence="1">
    <location>
        <begin position="18"/>
        <end position="71"/>
    </location>
</feature>
<dbReference type="InterPro" id="IPR045745">
    <property type="entry name" value="HTH_58_Actinobacteria-type"/>
</dbReference>
<proteinExistence type="predicted"/>
<dbReference type="EMBL" id="MW291017">
    <property type="protein sequence ID" value="QPL14097.1"/>
    <property type="molecule type" value="Genomic_DNA"/>
</dbReference>
<protein>
    <submittedName>
        <fullName evidence="2">Helix-turn-helix DNA binding domain protein</fullName>
    </submittedName>
</protein>
<keyword evidence="3" id="KW-1185">Reference proteome</keyword>
<gene>
    <name evidence="2" type="primary">68</name>
    <name evidence="2" type="ORF">SEA_TURKISHDELIGHT_68</name>
</gene>
<dbReference type="GeneID" id="80020354"/>
<sequence length="76" mass="8708">MSEVQQRSPRLGSTYRPRIKGPERAAIARDLAAEYHRGATIRFLAEDRKMSYGTVRKLLLEGKARLRGRGGRLVRR</sequence>